<evidence type="ECO:0000313" key="3">
    <source>
        <dbReference type="Proteomes" id="UP001179614"/>
    </source>
</evidence>
<reference evidence="2" key="1">
    <citation type="submission" date="2021-12" db="EMBL/GenBank/DDBJ databases">
        <title>Bradyrhizobium xenonodulans sp. nov.</title>
        <authorList>
            <person name="Claassens R."/>
            <person name="Venter S.N."/>
            <person name="Beukes C.W."/>
            <person name="Stepkowski T."/>
            <person name="Steenkamp E.T."/>
        </authorList>
    </citation>
    <scope>NUCLEOTIDE SEQUENCE</scope>
    <source>
        <strain evidence="2">14AB</strain>
    </source>
</reference>
<organism evidence="2 3">
    <name type="scientific">Bradyrhizobium xenonodulans</name>
    <dbReference type="NCBI Taxonomy" id="2736875"/>
    <lineage>
        <taxon>Bacteria</taxon>
        <taxon>Pseudomonadati</taxon>
        <taxon>Pseudomonadota</taxon>
        <taxon>Alphaproteobacteria</taxon>
        <taxon>Hyphomicrobiales</taxon>
        <taxon>Nitrobacteraceae</taxon>
        <taxon>Bradyrhizobium</taxon>
    </lineage>
</organism>
<proteinExistence type="predicted"/>
<dbReference type="Proteomes" id="UP001179614">
    <property type="component" value="Chromosome"/>
</dbReference>
<evidence type="ECO:0000313" key="2">
    <source>
        <dbReference type="EMBL" id="WBL78358.1"/>
    </source>
</evidence>
<dbReference type="RefSeq" id="WP_270163631.1">
    <property type="nucleotide sequence ID" value="NZ_CP089391.1"/>
</dbReference>
<keyword evidence="3" id="KW-1185">Reference proteome</keyword>
<gene>
    <name evidence="2" type="ORF">I3J27_36380</name>
</gene>
<protein>
    <submittedName>
        <fullName evidence="2">Uncharacterized protein</fullName>
    </submittedName>
</protein>
<feature type="signal peptide" evidence="1">
    <location>
        <begin position="1"/>
        <end position="31"/>
    </location>
</feature>
<keyword evidence="1" id="KW-0732">Signal</keyword>
<sequence length="60" mass="6311">MTLSSRFVAHPAVAVPSIALLLCGPSGTAMSQPTPIETQLPGVTVDVSRQVARPHRPAHR</sequence>
<evidence type="ECO:0000256" key="1">
    <source>
        <dbReference type="SAM" id="SignalP"/>
    </source>
</evidence>
<dbReference type="EMBL" id="CP089391">
    <property type="protein sequence ID" value="WBL78358.1"/>
    <property type="molecule type" value="Genomic_DNA"/>
</dbReference>
<accession>A0ABY7MJ13</accession>
<feature type="chain" id="PRO_5047037622" evidence="1">
    <location>
        <begin position="32"/>
        <end position="60"/>
    </location>
</feature>
<name>A0ABY7MJ13_9BRAD</name>